<keyword evidence="1" id="KW-0812">Transmembrane</keyword>
<evidence type="ECO:0000313" key="3">
    <source>
        <dbReference type="Proteomes" id="UP000176814"/>
    </source>
</evidence>
<organism evidence="2 3">
    <name type="scientific">Candidatus Nomurabacteria bacterium RIFCSPLOWO2_01_FULL_40_15</name>
    <dbReference type="NCBI Taxonomy" id="1801772"/>
    <lineage>
        <taxon>Bacteria</taxon>
        <taxon>Candidatus Nomuraibacteriota</taxon>
    </lineage>
</organism>
<evidence type="ECO:0000256" key="1">
    <source>
        <dbReference type="SAM" id="Phobius"/>
    </source>
</evidence>
<keyword evidence="1" id="KW-1133">Transmembrane helix</keyword>
<feature type="transmembrane region" description="Helical" evidence="1">
    <location>
        <begin position="24"/>
        <end position="57"/>
    </location>
</feature>
<dbReference type="EMBL" id="MFUW01000012">
    <property type="protein sequence ID" value="OGI90427.1"/>
    <property type="molecule type" value="Genomic_DNA"/>
</dbReference>
<accession>A0A1F6X8D0</accession>
<protein>
    <recommendedName>
        <fullName evidence="4">DUF5673 domain-containing protein</fullName>
    </recommendedName>
</protein>
<proteinExistence type="predicted"/>
<reference evidence="2 3" key="1">
    <citation type="journal article" date="2016" name="Nat. Commun.">
        <title>Thousands of microbial genomes shed light on interconnected biogeochemical processes in an aquifer system.</title>
        <authorList>
            <person name="Anantharaman K."/>
            <person name="Brown C.T."/>
            <person name="Hug L.A."/>
            <person name="Sharon I."/>
            <person name="Castelle C.J."/>
            <person name="Probst A.J."/>
            <person name="Thomas B.C."/>
            <person name="Singh A."/>
            <person name="Wilkins M.J."/>
            <person name="Karaoz U."/>
            <person name="Brodie E.L."/>
            <person name="Williams K.H."/>
            <person name="Hubbard S.S."/>
            <person name="Banfield J.F."/>
        </authorList>
    </citation>
    <scope>NUCLEOTIDE SEQUENCE [LARGE SCALE GENOMIC DNA]</scope>
</reference>
<evidence type="ECO:0008006" key="4">
    <source>
        <dbReference type="Google" id="ProtNLM"/>
    </source>
</evidence>
<comment type="caution">
    <text evidence="2">The sequence shown here is derived from an EMBL/GenBank/DDBJ whole genome shotgun (WGS) entry which is preliminary data.</text>
</comment>
<sequence>MNPIEKLEWTALEYEDKERSKDWFWALGVIIVTAGATSIIFGNYFFAILIVLGGTLLGFFATKKPNEVLYELNEKGLRVGTRLFPYENIKSFWVETESPENKTEVVPTLFIKSERFFMPIISIPLKHNMVAEIHDVFIFNNIPEEEMREHISDHIMRSLGF</sequence>
<evidence type="ECO:0000313" key="2">
    <source>
        <dbReference type="EMBL" id="OGI90427.1"/>
    </source>
</evidence>
<gene>
    <name evidence="2" type="ORF">A2911_01670</name>
</gene>
<keyword evidence="1" id="KW-0472">Membrane</keyword>
<dbReference type="Proteomes" id="UP000176814">
    <property type="component" value="Unassembled WGS sequence"/>
</dbReference>
<dbReference type="AlphaFoldDB" id="A0A1F6X8D0"/>
<name>A0A1F6X8D0_9BACT</name>